<sequence length="116" mass="12332">DNQDGGAAPPTPRARKGTRMPPKRAQYVAVADLEKDSFDSDETGGPAASPFHGPKVPKMRPPSTPPPPPAAENRPDPTYINLADVNALAATQETVSRDQGDFVNLATQHTTMSSRN</sequence>
<feature type="compositionally biased region" description="Pro residues" evidence="1">
    <location>
        <begin position="59"/>
        <end position="70"/>
    </location>
</feature>
<dbReference type="EMBL" id="BTSY01000002">
    <property type="protein sequence ID" value="GMT16358.1"/>
    <property type="molecule type" value="Genomic_DNA"/>
</dbReference>
<protein>
    <submittedName>
        <fullName evidence="2">Uncharacterized protein</fullName>
    </submittedName>
</protein>
<evidence type="ECO:0000313" key="3">
    <source>
        <dbReference type="Proteomes" id="UP001432322"/>
    </source>
</evidence>
<feature type="compositionally biased region" description="Polar residues" evidence="1">
    <location>
        <begin position="105"/>
        <end position="116"/>
    </location>
</feature>
<accession>A0AAV5VDS4</accession>
<feature type="region of interest" description="Disordered" evidence="1">
    <location>
        <begin position="93"/>
        <end position="116"/>
    </location>
</feature>
<evidence type="ECO:0000313" key="2">
    <source>
        <dbReference type="EMBL" id="GMT16358.1"/>
    </source>
</evidence>
<evidence type="ECO:0000256" key="1">
    <source>
        <dbReference type="SAM" id="MobiDB-lite"/>
    </source>
</evidence>
<feature type="non-terminal residue" evidence="2">
    <location>
        <position position="1"/>
    </location>
</feature>
<gene>
    <name evidence="2" type="ORF">PFISCL1PPCAC_7655</name>
</gene>
<proteinExistence type="predicted"/>
<keyword evidence="3" id="KW-1185">Reference proteome</keyword>
<dbReference type="Proteomes" id="UP001432322">
    <property type="component" value="Unassembled WGS sequence"/>
</dbReference>
<name>A0AAV5VDS4_9BILA</name>
<reference evidence="2" key="1">
    <citation type="submission" date="2023-10" db="EMBL/GenBank/DDBJ databases">
        <title>Genome assembly of Pristionchus species.</title>
        <authorList>
            <person name="Yoshida K."/>
            <person name="Sommer R.J."/>
        </authorList>
    </citation>
    <scope>NUCLEOTIDE SEQUENCE</scope>
    <source>
        <strain evidence="2">RS5133</strain>
    </source>
</reference>
<feature type="region of interest" description="Disordered" evidence="1">
    <location>
        <begin position="1"/>
        <end position="78"/>
    </location>
</feature>
<comment type="caution">
    <text evidence="2">The sequence shown here is derived from an EMBL/GenBank/DDBJ whole genome shotgun (WGS) entry which is preliminary data.</text>
</comment>
<dbReference type="AlphaFoldDB" id="A0AAV5VDS4"/>
<feature type="compositionally biased region" description="Basic residues" evidence="1">
    <location>
        <begin position="13"/>
        <end position="22"/>
    </location>
</feature>
<organism evidence="2 3">
    <name type="scientific">Pristionchus fissidentatus</name>
    <dbReference type="NCBI Taxonomy" id="1538716"/>
    <lineage>
        <taxon>Eukaryota</taxon>
        <taxon>Metazoa</taxon>
        <taxon>Ecdysozoa</taxon>
        <taxon>Nematoda</taxon>
        <taxon>Chromadorea</taxon>
        <taxon>Rhabditida</taxon>
        <taxon>Rhabditina</taxon>
        <taxon>Diplogasteromorpha</taxon>
        <taxon>Diplogasteroidea</taxon>
        <taxon>Neodiplogasteridae</taxon>
        <taxon>Pristionchus</taxon>
    </lineage>
</organism>